<evidence type="ECO:0000259" key="2">
    <source>
        <dbReference type="Pfam" id="PF20254"/>
    </source>
</evidence>
<dbReference type="Pfam" id="PF20254">
    <property type="entry name" value="DMFA2_C"/>
    <property type="match status" value="1"/>
</dbReference>
<organism evidence="3 4">
    <name type="scientific">Acidiferrimicrobium australe</name>
    <dbReference type="NCBI Taxonomy" id="2664430"/>
    <lineage>
        <taxon>Bacteria</taxon>
        <taxon>Bacillati</taxon>
        <taxon>Actinomycetota</taxon>
        <taxon>Acidimicrobiia</taxon>
        <taxon>Acidimicrobiales</taxon>
        <taxon>Acidimicrobiaceae</taxon>
        <taxon>Acidiferrimicrobium</taxon>
    </lineage>
</organism>
<evidence type="ECO:0000313" key="3">
    <source>
        <dbReference type="EMBL" id="MST31281.1"/>
    </source>
</evidence>
<feature type="domain" description="N,N-dimethylformamidase beta subunit-like C-terminal" evidence="2">
    <location>
        <begin position="59"/>
        <end position="509"/>
    </location>
</feature>
<gene>
    <name evidence="3" type="ORF">GHK86_00855</name>
</gene>
<evidence type="ECO:0000313" key="4">
    <source>
        <dbReference type="Proteomes" id="UP000437736"/>
    </source>
</evidence>
<proteinExistence type="predicted"/>
<name>A0ABW9QPB9_9ACTN</name>
<keyword evidence="4" id="KW-1185">Reference proteome</keyword>
<sequence>MTSAPFAWSPRGWPSERAFATGGPEVWCYTDRFSYLPGETVTLHLASSAPSFEVEVTRDGARPEIVWSRSGVTAERFDTPEDAYAVGCGWPAGLTIDIPESWPSGFYIVTVRADAGADVWEREHFFVVRAPSERRAEMALVLTTSTMLAYNDWGGANHYRGLGDDPHVEGSAPRVSLLRPVARGMIRKPAGAPREANPLTLPMHAPPRYPAYEWARLFGYSRHHADAFWATYERPFAVWAEREGYRFDMLTQQDLHHDPEALAGYRCAVVVGHDEYWSWEMRDTVDAFVDDGGNLCRLGGNFYWQVRFEDDETVQCCYRAPALDPITPAQPQRATTAWEALSLGRPGASTVGLNGMGGTYARYGCAAPRSSGGFTVYRERHWAFAGTDLYYGDVLGAAPTFVAAFEMDGVDYTFRRGLPYPTFEDGAPASLEILAMTPAVRGEEDRFGGRVPLGGPLDEGEDYNSTMTGDIPTWASEMGDRGAGMIGVCMRGAGEIFNGGSTEWPHALEVGDPFCAQVVRNVLDRFGARRP</sequence>
<accession>A0ABW9QPB9</accession>
<reference evidence="3 4" key="1">
    <citation type="submission" date="2019-11" db="EMBL/GenBank/DDBJ databases">
        <title>Acidiferrimicrobium australis gen. nov., sp. nov., an acidophilic and obligately heterotrophic, member of the Actinobacteria that catalyses dissimilatory oxido- reduction of iron isolated from metal-rich acidic water in Chile.</title>
        <authorList>
            <person name="Gonzalez D."/>
            <person name="Huber K."/>
            <person name="Hedrich S."/>
            <person name="Rojas-Villalobos C."/>
            <person name="Quatrini R."/>
            <person name="Dinamarca M.A."/>
            <person name="Schwarz A."/>
            <person name="Canales C."/>
            <person name="Nancucheo I."/>
        </authorList>
    </citation>
    <scope>NUCLEOTIDE SEQUENCE [LARGE SCALE GENOMIC DNA]</scope>
    <source>
        <strain evidence="3 4">USS-CCA1</strain>
    </source>
</reference>
<feature type="region of interest" description="Disordered" evidence="1">
    <location>
        <begin position="445"/>
        <end position="465"/>
    </location>
</feature>
<protein>
    <recommendedName>
        <fullName evidence="2">N,N-dimethylformamidase beta subunit-like C-terminal domain-containing protein</fullName>
    </recommendedName>
</protein>
<dbReference type="InterPro" id="IPR046540">
    <property type="entry name" value="DMFA2_C"/>
</dbReference>
<evidence type="ECO:0000256" key="1">
    <source>
        <dbReference type="SAM" id="MobiDB-lite"/>
    </source>
</evidence>
<dbReference type="EMBL" id="WJHE01000029">
    <property type="protein sequence ID" value="MST31281.1"/>
    <property type="molecule type" value="Genomic_DNA"/>
</dbReference>
<dbReference type="Proteomes" id="UP000437736">
    <property type="component" value="Unassembled WGS sequence"/>
</dbReference>
<comment type="caution">
    <text evidence="3">The sequence shown here is derived from an EMBL/GenBank/DDBJ whole genome shotgun (WGS) entry which is preliminary data.</text>
</comment>